<name>A0A2N8U5J6_9BASI</name>
<feature type="compositionally biased region" description="Polar residues" evidence="12">
    <location>
        <begin position="34"/>
        <end position="53"/>
    </location>
</feature>
<evidence type="ECO:0000256" key="7">
    <source>
        <dbReference type="ARBA" id="ARBA00022741"/>
    </source>
</evidence>
<evidence type="ECO:0000256" key="3">
    <source>
        <dbReference type="ARBA" id="ARBA00011953"/>
    </source>
</evidence>
<sequence length="479" mass="52697">MVRIRARLPRLGGVAAPPPLRALSTTSRTATATNYGSSSLTATGHARSGSQGTPLPPFRSSRHYSASPNDVRLPPHGPQKGDRVTVALSGGVDSSVTALLLAQASHYDLHAVFMRNWNELDESGTMQPGSGGATGCTWQRDWHDVQAVCRHLGNMPVSMVDLSREYWTQVFEPALDEWRQGTTPNPDVSCNREIKFGALMERLLPERDEGRKSWLATGHYAHVAWSEQGRPMLMRAKDRTKDQTYYLSSVAEDRLAHAHFPLAHLLKSQVRELAKKHSLPTAERRESMGICFVGTRGSDGSKGISNTQGFSTFLNGYITSPPGEIVDEHAQVVATHRGLHTLTVGQGARIRGATSKYYVAKKDIANNRIVAVQGKQHPMLLCRRLYVREIEWIWREPPPELKEGGAGKVTLLAQVRHRQVETECIVSRAKGGGSGYVVEFAEPVLAVAPGQVLGLWRGEWCLGSAVIQCVDTVYDDQTR</sequence>
<dbReference type="InterPro" id="IPR046885">
    <property type="entry name" value="MnmA-like_C"/>
</dbReference>
<evidence type="ECO:0000313" key="16">
    <source>
        <dbReference type="Proteomes" id="UP000239563"/>
    </source>
</evidence>
<feature type="compositionally biased region" description="Low complexity" evidence="12">
    <location>
        <begin position="21"/>
        <end position="33"/>
    </location>
</feature>
<evidence type="ECO:0000256" key="4">
    <source>
        <dbReference type="ARBA" id="ARBA00022555"/>
    </source>
</evidence>
<dbReference type="InterPro" id="IPR046884">
    <property type="entry name" value="MnmA-like_central"/>
</dbReference>
<evidence type="ECO:0000313" key="15">
    <source>
        <dbReference type="EMBL" id="SJX60326.1"/>
    </source>
</evidence>
<dbReference type="GO" id="GO:0032259">
    <property type="term" value="P:methylation"/>
    <property type="evidence" value="ECO:0007669"/>
    <property type="project" value="UniProtKB-KW"/>
</dbReference>
<feature type="domain" description="tRNA-specific 2-thiouridylase MnmA-like central" evidence="14">
    <location>
        <begin position="312"/>
        <end position="370"/>
    </location>
</feature>
<dbReference type="InterPro" id="IPR004506">
    <property type="entry name" value="MnmA-like"/>
</dbReference>
<dbReference type="GO" id="GO:0005524">
    <property type="term" value="F:ATP binding"/>
    <property type="evidence" value="ECO:0007669"/>
    <property type="project" value="UniProtKB-KW"/>
</dbReference>
<comment type="similarity">
    <text evidence="2">Belongs to the MnmA/TRMU family.</text>
</comment>
<dbReference type="NCBIfam" id="TIGR00420">
    <property type="entry name" value="trmU"/>
    <property type="match status" value="1"/>
</dbReference>
<dbReference type="Pfam" id="PF20259">
    <property type="entry name" value="tRNA_Me_trans_M"/>
    <property type="match status" value="1"/>
</dbReference>
<dbReference type="NCBIfam" id="NF001138">
    <property type="entry name" value="PRK00143.1"/>
    <property type="match status" value="1"/>
</dbReference>
<dbReference type="AlphaFoldDB" id="A0A2N8U5J6"/>
<dbReference type="Proteomes" id="UP000239563">
    <property type="component" value="Chromosome I"/>
</dbReference>
<keyword evidence="7" id="KW-0547">Nucleotide-binding</keyword>
<dbReference type="Gene3D" id="2.40.30.10">
    <property type="entry name" value="Translation factors"/>
    <property type="match status" value="1"/>
</dbReference>
<dbReference type="InterPro" id="IPR023382">
    <property type="entry name" value="MnmA-like_central_sf"/>
</dbReference>
<evidence type="ECO:0000256" key="6">
    <source>
        <dbReference type="ARBA" id="ARBA00022694"/>
    </source>
</evidence>
<keyword evidence="8" id="KW-0067">ATP-binding</keyword>
<dbReference type="Gene3D" id="3.40.50.620">
    <property type="entry name" value="HUPs"/>
    <property type="match status" value="1"/>
</dbReference>
<evidence type="ECO:0000256" key="12">
    <source>
        <dbReference type="SAM" id="MobiDB-lite"/>
    </source>
</evidence>
<keyword evidence="10" id="KW-1015">Disulfide bond</keyword>
<dbReference type="GO" id="GO:0008168">
    <property type="term" value="F:methyltransferase activity"/>
    <property type="evidence" value="ECO:0007669"/>
    <property type="project" value="UniProtKB-KW"/>
</dbReference>
<keyword evidence="5 15" id="KW-0808">Transferase</keyword>
<evidence type="ECO:0000256" key="1">
    <source>
        <dbReference type="ARBA" id="ARBA00003986"/>
    </source>
</evidence>
<dbReference type="CDD" id="cd01998">
    <property type="entry name" value="MnmA_TRMU-like"/>
    <property type="match status" value="1"/>
</dbReference>
<evidence type="ECO:0000256" key="9">
    <source>
        <dbReference type="ARBA" id="ARBA00022884"/>
    </source>
</evidence>
<dbReference type="GO" id="GO:0005739">
    <property type="term" value="C:mitochondrion"/>
    <property type="evidence" value="ECO:0007669"/>
    <property type="project" value="TreeGrafter"/>
</dbReference>
<reference evidence="15 16" key="1">
    <citation type="submission" date="2017-02" db="EMBL/GenBank/DDBJ databases">
        <authorList>
            <person name="Peterson S.W."/>
        </authorList>
    </citation>
    <scope>NUCLEOTIDE SEQUENCE [LARGE SCALE GENOMIC DNA]</scope>
    <source>
        <strain evidence="15 16">SRS1_H2-8</strain>
    </source>
</reference>
<organism evidence="15 16">
    <name type="scientific">Sporisorium reilianum f. sp. reilianum</name>
    <dbReference type="NCBI Taxonomy" id="72559"/>
    <lineage>
        <taxon>Eukaryota</taxon>
        <taxon>Fungi</taxon>
        <taxon>Dikarya</taxon>
        <taxon>Basidiomycota</taxon>
        <taxon>Ustilaginomycotina</taxon>
        <taxon>Ustilaginomycetes</taxon>
        <taxon>Ustilaginales</taxon>
        <taxon>Ustilaginaceae</taxon>
        <taxon>Sporisorium</taxon>
    </lineage>
</organism>
<proteinExistence type="inferred from homology"/>
<comment type="catalytic activity">
    <reaction evidence="11">
        <text>5-taurinomethyluridine(34) in tRNA + S-sulfanyl-L-cysteinyl-[protein] + AH2 + ATP = 5-taurinomethyl-2-thiouridine(34) in tRNA + L-cysteinyl-[protein] + A + AMP + diphosphate + H(+)</text>
        <dbReference type="Rhea" id="RHEA:47040"/>
        <dbReference type="Rhea" id="RHEA-COMP:10131"/>
        <dbReference type="Rhea" id="RHEA-COMP:11726"/>
        <dbReference type="Rhea" id="RHEA-COMP:11732"/>
        <dbReference type="Rhea" id="RHEA-COMP:11733"/>
        <dbReference type="ChEBI" id="CHEBI:13193"/>
        <dbReference type="ChEBI" id="CHEBI:15378"/>
        <dbReference type="ChEBI" id="CHEBI:17499"/>
        <dbReference type="ChEBI" id="CHEBI:29950"/>
        <dbReference type="ChEBI" id="CHEBI:30616"/>
        <dbReference type="ChEBI" id="CHEBI:33019"/>
        <dbReference type="ChEBI" id="CHEBI:61963"/>
        <dbReference type="ChEBI" id="CHEBI:87171"/>
        <dbReference type="ChEBI" id="CHEBI:87172"/>
        <dbReference type="ChEBI" id="CHEBI:456215"/>
        <dbReference type="EC" id="2.8.1.14"/>
    </reaction>
</comment>
<dbReference type="Gene3D" id="2.30.30.280">
    <property type="entry name" value="Adenine nucleotide alpha hydrolases-like domains"/>
    <property type="match status" value="1"/>
</dbReference>
<accession>A0A2N8U5J6</accession>
<evidence type="ECO:0000256" key="11">
    <source>
        <dbReference type="ARBA" id="ARBA00049564"/>
    </source>
</evidence>
<dbReference type="EMBL" id="LT795054">
    <property type="protein sequence ID" value="SJX60326.1"/>
    <property type="molecule type" value="Genomic_DNA"/>
</dbReference>
<evidence type="ECO:0000259" key="14">
    <source>
        <dbReference type="Pfam" id="PF20259"/>
    </source>
</evidence>
<gene>
    <name evidence="15" type="ORF">SRS1_11640</name>
</gene>
<dbReference type="GO" id="GO:0000049">
    <property type="term" value="F:tRNA binding"/>
    <property type="evidence" value="ECO:0007669"/>
    <property type="project" value="UniProtKB-KW"/>
</dbReference>
<keyword evidence="4" id="KW-0820">tRNA-binding</keyword>
<keyword evidence="6" id="KW-0819">tRNA processing</keyword>
<dbReference type="PANTHER" id="PTHR11933">
    <property type="entry name" value="TRNA 5-METHYLAMINOMETHYL-2-THIOURIDYLATE -METHYLTRANSFERASE"/>
    <property type="match status" value="1"/>
</dbReference>
<keyword evidence="9" id="KW-0694">RNA-binding</keyword>
<evidence type="ECO:0000256" key="10">
    <source>
        <dbReference type="ARBA" id="ARBA00023157"/>
    </source>
</evidence>
<dbReference type="SUPFAM" id="SSF52402">
    <property type="entry name" value="Adenine nucleotide alpha hydrolases-like"/>
    <property type="match status" value="1"/>
</dbReference>
<dbReference type="EC" id="2.8.1.14" evidence="3"/>
<protein>
    <recommendedName>
        <fullName evidence="3">tRNA-5-taurinomethyluridine 2-sulfurtransferase</fullName>
        <ecNumber evidence="3">2.8.1.14</ecNumber>
    </recommendedName>
</protein>
<dbReference type="Pfam" id="PF20258">
    <property type="entry name" value="tRNA_Me_trans_C"/>
    <property type="match status" value="1"/>
</dbReference>
<dbReference type="FunFam" id="3.40.50.620:FF:000115">
    <property type="entry name" value="tRNA-specific 2-thiouridylase MnmA"/>
    <property type="match status" value="1"/>
</dbReference>
<evidence type="ECO:0000256" key="5">
    <source>
        <dbReference type="ARBA" id="ARBA00022679"/>
    </source>
</evidence>
<dbReference type="GO" id="GO:0002143">
    <property type="term" value="P:tRNA wobble position uridine thiolation"/>
    <property type="evidence" value="ECO:0007669"/>
    <property type="project" value="TreeGrafter"/>
</dbReference>
<feature type="domain" description="tRNA-specific 2-thiouridylase MnmA-like C-terminal" evidence="13">
    <location>
        <begin position="383"/>
        <end position="467"/>
    </location>
</feature>
<dbReference type="GO" id="GO:0016783">
    <property type="term" value="F:sulfurtransferase activity"/>
    <property type="evidence" value="ECO:0007669"/>
    <property type="project" value="InterPro"/>
</dbReference>
<feature type="region of interest" description="Disordered" evidence="12">
    <location>
        <begin position="13"/>
        <end position="82"/>
    </location>
</feature>
<dbReference type="PANTHER" id="PTHR11933:SF5">
    <property type="entry name" value="MITOCHONDRIAL TRNA-SPECIFIC 2-THIOURIDYLASE 1"/>
    <property type="match status" value="1"/>
</dbReference>
<dbReference type="Pfam" id="PF03054">
    <property type="entry name" value="tRNA_Me_trans"/>
    <property type="match status" value="1"/>
</dbReference>
<keyword evidence="15" id="KW-0489">Methyltransferase</keyword>
<evidence type="ECO:0000259" key="13">
    <source>
        <dbReference type="Pfam" id="PF20258"/>
    </source>
</evidence>
<comment type="function">
    <text evidence="1">Catalyzes the 2-thiolation of uridine at the wobble position (U34) of mitochondrial tRNA(Lys), tRNA(Glu) and tRNA(Gln). Required for the formation of 5-taurinomethyl-2-thiouridine (tm5s2U) of mitochondrial tRNA(Lys), tRNA(Glu), and tRNA(Gln) at the wobble position. ATP is required to activate the C2 atom of the wobble base.</text>
</comment>
<dbReference type="InterPro" id="IPR014729">
    <property type="entry name" value="Rossmann-like_a/b/a_fold"/>
</dbReference>
<evidence type="ECO:0000256" key="2">
    <source>
        <dbReference type="ARBA" id="ARBA00006191"/>
    </source>
</evidence>
<evidence type="ECO:0000256" key="8">
    <source>
        <dbReference type="ARBA" id="ARBA00022840"/>
    </source>
</evidence>